<protein>
    <submittedName>
        <fullName evidence="1">Uncharacterized protein</fullName>
    </submittedName>
</protein>
<dbReference type="EMBL" id="CYZT01000968">
    <property type="protein sequence ID" value="CUQ36245.1"/>
    <property type="molecule type" value="Genomic_DNA"/>
</dbReference>
<name>A0A174VWJ1_FLAPL</name>
<evidence type="ECO:0000313" key="2">
    <source>
        <dbReference type="Proteomes" id="UP000095746"/>
    </source>
</evidence>
<dbReference type="Proteomes" id="UP000095746">
    <property type="component" value="Unassembled WGS sequence"/>
</dbReference>
<accession>A0A174VWJ1</accession>
<sequence>MAPKEARSPSQSSSVLTWPAILTGTVSVLPPAETVRLPLALFVPAVKTPFASTVPTSGSADQVKQVSWAVRASLR</sequence>
<organism evidence="1 2">
    <name type="scientific">Flavonifractor plautii</name>
    <name type="common">Fusobacterium plautii</name>
    <dbReference type="NCBI Taxonomy" id="292800"/>
    <lineage>
        <taxon>Bacteria</taxon>
        <taxon>Bacillati</taxon>
        <taxon>Bacillota</taxon>
        <taxon>Clostridia</taxon>
        <taxon>Eubacteriales</taxon>
        <taxon>Oscillospiraceae</taxon>
        <taxon>Flavonifractor</taxon>
    </lineage>
</organism>
<reference evidence="1 2" key="1">
    <citation type="submission" date="2015-09" db="EMBL/GenBank/DDBJ databases">
        <authorList>
            <consortium name="Pathogen Informatics"/>
        </authorList>
    </citation>
    <scope>NUCLEOTIDE SEQUENCE [LARGE SCALE GENOMIC DNA]</scope>
    <source>
        <strain evidence="1 2">2789STDY5608854</strain>
    </source>
</reference>
<dbReference type="AlphaFoldDB" id="A0A174VWJ1"/>
<proteinExistence type="predicted"/>
<gene>
    <name evidence="1" type="ORF">ERS852411_04300</name>
</gene>
<evidence type="ECO:0000313" key="1">
    <source>
        <dbReference type="EMBL" id="CUQ36245.1"/>
    </source>
</evidence>